<reference evidence="3 4" key="1">
    <citation type="submission" date="2020-08" db="EMBL/GenBank/DDBJ databases">
        <title>Genomic Encyclopedia of Type Strains, Phase IV (KMG-IV): sequencing the most valuable type-strain genomes for metagenomic binning, comparative biology and taxonomic classification.</title>
        <authorList>
            <person name="Goeker M."/>
        </authorList>
    </citation>
    <scope>NUCLEOTIDE SEQUENCE [LARGE SCALE GENOMIC DNA]</scope>
    <source>
        <strain evidence="3 4">DSM 26736</strain>
    </source>
</reference>
<sequence>MPASQPAEPPVPEDRAFPGTIRLHVDARDVLRRIFKVREIIPIEQPGQLVLLFPEWLPGYHAPQAPIELFAGLKIQGAGRDLAWKRHPTQVHAFYVDVPEGVREIEAEFQFLSPTDPAQGRVVVGPTLLSLQWNAVLLYPAGYFARQIAVEATLTLPDEWQAACALKEAAREAATITFETVPLDVLVDSPVFAGRYFQRLALDERAEVHLNIVADSPELLAVTPDKIAPHRALIAQTDALFGTRHFDRYEVLLALSEEIGSIGVEHHRSCEAVTVKNYFSDWDATFSRRDTVPHEFVHSWNGKYRRGADSWTPSFDQPIRNSLMWVYEGQTQYWDRVLCARSGLWTAEQAMQAIALTAATQEVRAGSRWRPMSDTTRDPIIAARAALPWASWQRSEDYYAEGSLVWLDVDTRIRELSGEARSLDDFAQRFFGTGEAGDWTTNTYDFEEVITCLNDLAPFDWRAFFLDKIEGKHEGAPLAGIERGGFRLTYRSAPSAYWANTEKVAENVNLMFSLGLIASETGNVQEVLWEGPAFDAGLTTGTTLLAVNGDAYSAEALKRAVAAAASGEGLSLRVRAGKQEREADIRYTGGHRYPHLEPVEGARPRLLEILAPRS</sequence>
<dbReference type="Pfam" id="PF05299">
    <property type="entry name" value="Peptidase_M61"/>
    <property type="match status" value="1"/>
</dbReference>
<comment type="caution">
    <text evidence="3">The sequence shown here is derived from an EMBL/GenBank/DDBJ whole genome shotgun (WGS) entry which is preliminary data.</text>
</comment>
<dbReference type="RefSeq" id="WP_184083164.1">
    <property type="nucleotide sequence ID" value="NZ_JACIJF010000001.1"/>
</dbReference>
<keyword evidence="3" id="KW-0482">Metalloprotease</keyword>
<evidence type="ECO:0000313" key="3">
    <source>
        <dbReference type="EMBL" id="MBB5708888.1"/>
    </source>
</evidence>
<dbReference type="AlphaFoldDB" id="A0A840YDL8"/>
<dbReference type="InterPro" id="IPR036034">
    <property type="entry name" value="PDZ_sf"/>
</dbReference>
<feature type="domain" description="Peptidase M61 N-terminal" evidence="2">
    <location>
        <begin position="23"/>
        <end position="195"/>
    </location>
</feature>
<keyword evidence="3" id="KW-0645">Protease</keyword>
<name>A0A840YDL8_9SPHN</name>
<keyword evidence="4" id="KW-1185">Reference proteome</keyword>
<protein>
    <submittedName>
        <fullName evidence="3">Putative metalloprotease with PDZ domain</fullName>
    </submittedName>
</protein>
<dbReference type="GO" id="GO:0006508">
    <property type="term" value="P:proteolysis"/>
    <property type="evidence" value="ECO:0007669"/>
    <property type="project" value="UniProtKB-KW"/>
</dbReference>
<evidence type="ECO:0000259" key="1">
    <source>
        <dbReference type="Pfam" id="PF05299"/>
    </source>
</evidence>
<keyword evidence="3" id="KW-0378">Hydrolase</keyword>
<dbReference type="EMBL" id="JACIJF010000001">
    <property type="protein sequence ID" value="MBB5708888.1"/>
    <property type="molecule type" value="Genomic_DNA"/>
</dbReference>
<dbReference type="Proteomes" id="UP000527143">
    <property type="component" value="Unassembled WGS sequence"/>
</dbReference>
<dbReference type="InterPro" id="IPR007963">
    <property type="entry name" value="Peptidase_M61_catalytic"/>
</dbReference>
<dbReference type="InterPro" id="IPR027268">
    <property type="entry name" value="Peptidase_M4/M1_CTD_sf"/>
</dbReference>
<proteinExistence type="predicted"/>
<accession>A0A840YDL8</accession>
<dbReference type="Pfam" id="PF17899">
    <property type="entry name" value="Peptidase_M61_N"/>
    <property type="match status" value="1"/>
</dbReference>
<gene>
    <name evidence="3" type="ORF">FHT02_000094</name>
</gene>
<dbReference type="SUPFAM" id="SSF50156">
    <property type="entry name" value="PDZ domain-like"/>
    <property type="match status" value="1"/>
</dbReference>
<dbReference type="Gene3D" id="2.30.42.10">
    <property type="match status" value="1"/>
</dbReference>
<dbReference type="PIRSF" id="PIRSF016493">
    <property type="entry name" value="Glycyl_aminpptds"/>
    <property type="match status" value="1"/>
</dbReference>
<dbReference type="InterPro" id="IPR024191">
    <property type="entry name" value="Peptidase_M61"/>
</dbReference>
<dbReference type="Gene3D" id="2.60.40.3650">
    <property type="match status" value="1"/>
</dbReference>
<dbReference type="GO" id="GO:0008237">
    <property type="term" value="F:metallopeptidase activity"/>
    <property type="evidence" value="ECO:0007669"/>
    <property type="project" value="UniProtKB-KW"/>
</dbReference>
<evidence type="ECO:0000313" key="4">
    <source>
        <dbReference type="Proteomes" id="UP000527143"/>
    </source>
</evidence>
<dbReference type="Gene3D" id="1.10.390.10">
    <property type="entry name" value="Neutral Protease Domain 2"/>
    <property type="match status" value="1"/>
</dbReference>
<evidence type="ECO:0000259" key="2">
    <source>
        <dbReference type="Pfam" id="PF17899"/>
    </source>
</evidence>
<dbReference type="InterPro" id="IPR040756">
    <property type="entry name" value="Peptidase_M61_N"/>
</dbReference>
<feature type="domain" description="Peptidase M61 catalytic" evidence="1">
    <location>
        <begin position="289"/>
        <end position="405"/>
    </location>
</feature>
<organism evidence="3 4">
    <name type="scientific">Sphingomonas xinjiangensis</name>
    <dbReference type="NCBI Taxonomy" id="643568"/>
    <lineage>
        <taxon>Bacteria</taxon>
        <taxon>Pseudomonadati</taxon>
        <taxon>Pseudomonadota</taxon>
        <taxon>Alphaproteobacteria</taxon>
        <taxon>Sphingomonadales</taxon>
        <taxon>Sphingomonadaceae</taxon>
        <taxon>Sphingomonas</taxon>
    </lineage>
</organism>